<accession>A0AAX4HLM9</accession>
<sequence>MKKLFFFLIFCISCSTLARPKMDQLELQEDVQRFFSRFVERVVQAYYNPEMYRTTELGETSLREYLLYESESLKIATGPYPEVNLLDMLVFIKLNKVVIRDYWIPKHYGKAGNQLWKAFQVSEDDIEAIAKKLMTDEQLKQVDELARQWFKKNPGQFRVEKIRIGDFSGIASKVNNGAGNFLETLSISNLLVGTKSTVKAVDQMVLVANRGIFLAQHLPGLIRLQARLGTNEIMDDVSIRMSKSQDLWSKINETQPVVNDFTGLVAQLNELVLNTKQLAGKLPKAASGGANWSDDLKEAHGIVNTLNSMLTQINNHQPQRAQMLQALKEEFRASVWFLALVVVLIGLCVSIFWWGGAYIVKKRLKLKEDI</sequence>
<dbReference type="KEGG" id="psti:SOO65_15590"/>
<protein>
    <submittedName>
        <fullName evidence="3">Uncharacterized protein</fullName>
    </submittedName>
</protein>
<evidence type="ECO:0000313" key="3">
    <source>
        <dbReference type="EMBL" id="WPU64116.1"/>
    </source>
</evidence>
<keyword evidence="2" id="KW-0732">Signal</keyword>
<gene>
    <name evidence="3" type="ORF">SOO65_15590</name>
</gene>
<evidence type="ECO:0000256" key="2">
    <source>
        <dbReference type="SAM" id="SignalP"/>
    </source>
</evidence>
<dbReference type="AlphaFoldDB" id="A0AAX4HLM9"/>
<feature type="signal peptide" evidence="2">
    <location>
        <begin position="1"/>
        <end position="18"/>
    </location>
</feature>
<dbReference type="EMBL" id="CP139487">
    <property type="protein sequence ID" value="WPU64116.1"/>
    <property type="molecule type" value="Genomic_DNA"/>
</dbReference>
<keyword evidence="1" id="KW-0472">Membrane</keyword>
<dbReference type="RefSeq" id="WP_321392269.1">
    <property type="nucleotide sequence ID" value="NZ_CP139487.1"/>
</dbReference>
<keyword evidence="1" id="KW-1133">Transmembrane helix</keyword>
<evidence type="ECO:0000313" key="4">
    <source>
        <dbReference type="Proteomes" id="UP001324634"/>
    </source>
</evidence>
<proteinExistence type="predicted"/>
<feature type="chain" id="PRO_5043634974" evidence="2">
    <location>
        <begin position="19"/>
        <end position="370"/>
    </location>
</feature>
<feature type="transmembrane region" description="Helical" evidence="1">
    <location>
        <begin position="335"/>
        <end position="360"/>
    </location>
</feature>
<keyword evidence="4" id="KW-1185">Reference proteome</keyword>
<name>A0AAX4HLM9_9BACT</name>
<dbReference type="Proteomes" id="UP001324634">
    <property type="component" value="Chromosome"/>
</dbReference>
<reference evidence="3 4" key="1">
    <citation type="submission" date="2023-11" db="EMBL/GenBank/DDBJ databases">
        <title>Peredibacter starrii A3.12.</title>
        <authorList>
            <person name="Mitchell R.J."/>
        </authorList>
    </citation>
    <scope>NUCLEOTIDE SEQUENCE [LARGE SCALE GENOMIC DNA]</scope>
    <source>
        <strain evidence="3 4">A3.12</strain>
    </source>
</reference>
<evidence type="ECO:0000256" key="1">
    <source>
        <dbReference type="SAM" id="Phobius"/>
    </source>
</evidence>
<keyword evidence="1" id="KW-0812">Transmembrane</keyword>
<organism evidence="3 4">
    <name type="scientific">Peredibacter starrii</name>
    <dbReference type="NCBI Taxonomy" id="28202"/>
    <lineage>
        <taxon>Bacteria</taxon>
        <taxon>Pseudomonadati</taxon>
        <taxon>Bdellovibrionota</taxon>
        <taxon>Bacteriovoracia</taxon>
        <taxon>Bacteriovoracales</taxon>
        <taxon>Bacteriovoracaceae</taxon>
        <taxon>Peredibacter</taxon>
    </lineage>
</organism>